<proteinExistence type="predicted"/>
<evidence type="ECO:0000313" key="7">
    <source>
        <dbReference type="EMBL" id="TKZ35790.1"/>
    </source>
</evidence>
<dbReference type="EMBL" id="SJDU01000054">
    <property type="protein sequence ID" value="TKZ35790.1"/>
    <property type="molecule type" value="Genomic_DNA"/>
</dbReference>
<dbReference type="PANTHER" id="PTHR11228:SF7">
    <property type="entry name" value="PQQA PEPTIDE CYCLASE"/>
    <property type="match status" value="1"/>
</dbReference>
<sequence>MKWQNKGHEFDEIGNIFKQNKDLLFLGDIDKANRIKKHLSFLNANIDIIANPSSNDLYNIDLIGKTILIFGNCPYIEEYLISKFLRKNINYFIINELGEHILINYGDDFLNKYISIFALYAYDKVYMPSNNIVITTVCNLNCKSCLNYNPYNKKTKHRDLEELKKDIDIYFKHVDKVGLLHITGGEPILYPYLIELIRYINNNYRDKINDFVMPTNNIKSLNNNLCRTFKESNMIIQIDNYLEQVPQHKNIFNENIKKLREYDVNVEMIDAGIKWSWFETYPPDYDYSLLNEEEQRKRFDYCGCIYSQIKNERIYVCSYHSFAETAGIVGEDKNAYFDLSEDVNKKELIEFRLKYNNVGYVEFCKYCNGAPPLNNKTLEFAAKQAKGILEWDKRFKETDYVPVDIKKIDNKIEVLEKYIKYIDAHNRLNNIDKYMNDSFDNINAAIKENLKYIDNTNNRLNNLFNFISGFIPTRKLKDKFKDVFYK</sequence>
<dbReference type="InterPro" id="IPR013785">
    <property type="entry name" value="Aldolase_TIM"/>
</dbReference>
<comment type="caution">
    <text evidence="7">The sequence shown here is derived from an EMBL/GenBank/DDBJ whole genome shotgun (WGS) entry which is preliminary data.</text>
</comment>
<dbReference type="RefSeq" id="WP_137997730.1">
    <property type="nucleotide sequence ID" value="NZ_SJDU01000054.1"/>
</dbReference>
<reference evidence="7 8" key="1">
    <citation type="journal article" date="2019" name="Anaerobe">
        <title>Brachyspira catarrhinii sp. nov., an anaerobic intestinal spirochaete isolated from vervet monkeys may have been misidentified as Brachyspira aalborgi in previous studies.</title>
        <authorList>
            <person name="Phillips N.D."/>
            <person name="La T."/>
            <person name="Hampson D.J."/>
        </authorList>
    </citation>
    <scope>NUCLEOTIDE SEQUENCE [LARGE SCALE GENOMIC DNA]</scope>
    <source>
        <strain evidence="7 8">Z12</strain>
    </source>
</reference>
<keyword evidence="2" id="KW-0949">S-adenosyl-L-methionine</keyword>
<dbReference type="SFLD" id="SFLDS00029">
    <property type="entry name" value="Radical_SAM"/>
    <property type="match status" value="1"/>
</dbReference>
<dbReference type="SUPFAM" id="SSF102114">
    <property type="entry name" value="Radical SAM enzymes"/>
    <property type="match status" value="1"/>
</dbReference>
<evidence type="ECO:0000256" key="3">
    <source>
        <dbReference type="ARBA" id="ARBA00022723"/>
    </source>
</evidence>
<dbReference type="PANTHER" id="PTHR11228">
    <property type="entry name" value="RADICAL SAM DOMAIN PROTEIN"/>
    <property type="match status" value="1"/>
</dbReference>
<dbReference type="InterPro" id="IPR050377">
    <property type="entry name" value="Radical_SAM_PqqE_MftC-like"/>
</dbReference>
<keyword evidence="8" id="KW-1185">Reference proteome</keyword>
<evidence type="ECO:0000256" key="1">
    <source>
        <dbReference type="ARBA" id="ARBA00001966"/>
    </source>
</evidence>
<dbReference type="Gene3D" id="3.20.20.70">
    <property type="entry name" value="Aldolase class I"/>
    <property type="match status" value="1"/>
</dbReference>
<evidence type="ECO:0000259" key="6">
    <source>
        <dbReference type="Pfam" id="PF04055"/>
    </source>
</evidence>
<gene>
    <name evidence="7" type="ORF">EZH24_03425</name>
</gene>
<accession>A0ABY2TSS3</accession>
<comment type="cofactor">
    <cofactor evidence="1">
        <name>[4Fe-4S] cluster</name>
        <dbReference type="ChEBI" id="CHEBI:49883"/>
    </cofactor>
</comment>
<evidence type="ECO:0000313" key="8">
    <source>
        <dbReference type="Proteomes" id="UP000310168"/>
    </source>
</evidence>
<dbReference type="Proteomes" id="UP000310168">
    <property type="component" value="Unassembled WGS sequence"/>
</dbReference>
<keyword evidence="4" id="KW-0408">Iron</keyword>
<dbReference type="InterPro" id="IPR007197">
    <property type="entry name" value="rSAM"/>
</dbReference>
<protein>
    <submittedName>
        <fullName evidence="7">Radical SAM protein</fullName>
    </submittedName>
</protein>
<dbReference type="CDD" id="cd01335">
    <property type="entry name" value="Radical_SAM"/>
    <property type="match status" value="1"/>
</dbReference>
<dbReference type="InterPro" id="IPR058240">
    <property type="entry name" value="rSAM_sf"/>
</dbReference>
<dbReference type="Pfam" id="PF04055">
    <property type="entry name" value="Radical_SAM"/>
    <property type="match status" value="1"/>
</dbReference>
<keyword evidence="5" id="KW-0411">Iron-sulfur</keyword>
<evidence type="ECO:0000256" key="2">
    <source>
        <dbReference type="ARBA" id="ARBA00022691"/>
    </source>
</evidence>
<feature type="domain" description="Radical SAM core" evidence="6">
    <location>
        <begin position="132"/>
        <end position="233"/>
    </location>
</feature>
<evidence type="ECO:0000256" key="5">
    <source>
        <dbReference type="ARBA" id="ARBA00023014"/>
    </source>
</evidence>
<evidence type="ECO:0000256" key="4">
    <source>
        <dbReference type="ARBA" id="ARBA00023004"/>
    </source>
</evidence>
<organism evidence="7 8">
    <name type="scientific">Brachyspira catarrhinii</name>
    <dbReference type="NCBI Taxonomy" id="2528966"/>
    <lineage>
        <taxon>Bacteria</taxon>
        <taxon>Pseudomonadati</taxon>
        <taxon>Spirochaetota</taxon>
        <taxon>Spirochaetia</taxon>
        <taxon>Brachyspirales</taxon>
        <taxon>Brachyspiraceae</taxon>
        <taxon>Brachyspira</taxon>
    </lineage>
</organism>
<name>A0ABY2TSS3_9SPIR</name>
<keyword evidence="3" id="KW-0479">Metal-binding</keyword>